<dbReference type="InterPro" id="IPR052202">
    <property type="entry name" value="Yeast_MetPath_Reg"/>
</dbReference>
<evidence type="ECO:0000256" key="6">
    <source>
        <dbReference type="ARBA" id="ARBA00023163"/>
    </source>
</evidence>
<keyword evidence="3" id="KW-0862">Zinc</keyword>
<dbReference type="GO" id="GO:0006351">
    <property type="term" value="P:DNA-templated transcription"/>
    <property type="evidence" value="ECO:0007669"/>
    <property type="project" value="InterPro"/>
</dbReference>
<dbReference type="InterPro" id="IPR007219">
    <property type="entry name" value="XnlR_reg_dom"/>
</dbReference>
<evidence type="ECO:0000256" key="3">
    <source>
        <dbReference type="ARBA" id="ARBA00022833"/>
    </source>
</evidence>
<name>A0A9W9WX09_9EURO</name>
<reference evidence="10" key="1">
    <citation type="submission" date="2022-12" db="EMBL/GenBank/DDBJ databases">
        <authorList>
            <person name="Petersen C."/>
        </authorList>
    </citation>
    <scope>NUCLEOTIDE SEQUENCE</scope>
    <source>
        <strain evidence="10">IBT 17660</strain>
    </source>
</reference>
<protein>
    <recommendedName>
        <fullName evidence="9">Xylanolytic transcriptional activator regulatory domain-containing protein</fullName>
    </recommendedName>
</protein>
<dbReference type="Gene3D" id="4.10.240.10">
    <property type="entry name" value="Zn(2)-C6 fungal-type DNA-binding domain"/>
    <property type="match status" value="1"/>
</dbReference>
<dbReference type="PANTHER" id="PTHR47782">
    <property type="entry name" value="ZN(II)2CYS6 TRANSCRIPTION FACTOR (EUROFUNG)-RELATED"/>
    <property type="match status" value="1"/>
</dbReference>
<dbReference type="CDD" id="cd12148">
    <property type="entry name" value="fungal_TF_MHR"/>
    <property type="match status" value="1"/>
</dbReference>
<evidence type="ECO:0000256" key="8">
    <source>
        <dbReference type="SAM" id="MobiDB-lite"/>
    </source>
</evidence>
<evidence type="ECO:0000313" key="11">
    <source>
        <dbReference type="Proteomes" id="UP001147760"/>
    </source>
</evidence>
<keyword evidence="4" id="KW-0805">Transcription regulation</keyword>
<evidence type="ECO:0000256" key="2">
    <source>
        <dbReference type="ARBA" id="ARBA00022723"/>
    </source>
</evidence>
<keyword evidence="11" id="KW-1185">Reference proteome</keyword>
<dbReference type="SMART" id="SM00906">
    <property type="entry name" value="Fungal_trans"/>
    <property type="match status" value="1"/>
</dbReference>
<sequence>MERNKVAPSRKRQKALACRRCRLRKQKVSVLDYSLESRTNQSQCTGSRPCDNCTAANTECISSEPVSRKAHVSTEYTRALEERIVDLESQIPGKRPENLSASQQTPTQESPHQRGNETDHDSQASLASRPPYPCSMPHAGASLASPFPHVAEGLPDIHAQCGHSSLLIGILATLTGNETSGYLQTQSESPNAPIFSQFIKQVSQADRVPRLSNETSDRLVQIYLERVNPRYPFLHLATFLGWYESWKSRSQIDRTRRQQSLWKDYFVTMVHAVALLLTPRVSVDDIATSQSLYNTAMQYLAHVFAQPDSVLHAQAYLLLTLHALHSPSSQMIVTIVSAMMRYCVMAQLHLAESEPQVPNPAFSLEVQTRRRVFWSAYALDRFISWIYHIPNNINDEHISVELFSNVADADLHHEGSGDSRIRIETPSQKTHVSPALHLFRCRRIQSRIVSTMMRSDFKEIDASTTWREHMLGELDSWRSQLRLLSDVASKSYTSDRWVGMAYNYTILLLYQPTKTNVCNGFGDRSVPACVQIAMTFRTFQKDRQTAQLWLGYVLSGNQLLSQVAVGITLLYCFWATPPQYQTIAYRSREVPDALRACSTALAILAERWVQAEPLRDVFDVLAKEVPLYGMTEEDPPPRRISAESASYIQSQMPLLTSIIMHRGVLRMIREMITEDLPRSLNEEFHHQLRASHDQTMLGSLGSHICSEECPFFREPAHPGSMAGVDAQAFPPLENRIGSAYGVDDDTLMFPLLFGSAEF</sequence>
<dbReference type="InterPro" id="IPR036864">
    <property type="entry name" value="Zn2-C6_fun-type_DNA-bd_sf"/>
</dbReference>
<comment type="caution">
    <text evidence="10">The sequence shown here is derived from an EMBL/GenBank/DDBJ whole genome shotgun (WGS) entry which is preliminary data.</text>
</comment>
<dbReference type="Proteomes" id="UP001147760">
    <property type="component" value="Unassembled WGS sequence"/>
</dbReference>
<dbReference type="OrthoDB" id="189997at2759"/>
<evidence type="ECO:0000256" key="5">
    <source>
        <dbReference type="ARBA" id="ARBA00023125"/>
    </source>
</evidence>
<dbReference type="GO" id="GO:0000981">
    <property type="term" value="F:DNA-binding transcription factor activity, RNA polymerase II-specific"/>
    <property type="evidence" value="ECO:0007669"/>
    <property type="project" value="InterPro"/>
</dbReference>
<keyword evidence="5" id="KW-0238">DNA-binding</keyword>
<dbReference type="GO" id="GO:0043565">
    <property type="term" value="F:sequence-specific DNA binding"/>
    <property type="evidence" value="ECO:0007669"/>
    <property type="project" value="TreeGrafter"/>
</dbReference>
<gene>
    <name evidence="10" type="ORF">N7530_003736</name>
</gene>
<dbReference type="GO" id="GO:0008270">
    <property type="term" value="F:zinc ion binding"/>
    <property type="evidence" value="ECO:0007669"/>
    <property type="project" value="InterPro"/>
</dbReference>
<feature type="compositionally biased region" description="Basic and acidic residues" evidence="8">
    <location>
        <begin position="111"/>
        <end position="122"/>
    </location>
</feature>
<evidence type="ECO:0000256" key="7">
    <source>
        <dbReference type="ARBA" id="ARBA00023242"/>
    </source>
</evidence>
<reference evidence="10" key="2">
    <citation type="journal article" date="2023" name="IMA Fungus">
        <title>Comparative genomic study of the Penicillium genus elucidates a diverse pangenome and 15 lateral gene transfer events.</title>
        <authorList>
            <person name="Petersen C."/>
            <person name="Sorensen T."/>
            <person name="Nielsen M.R."/>
            <person name="Sondergaard T.E."/>
            <person name="Sorensen J.L."/>
            <person name="Fitzpatrick D.A."/>
            <person name="Frisvad J.C."/>
            <person name="Nielsen K.L."/>
        </authorList>
    </citation>
    <scope>NUCLEOTIDE SEQUENCE</scope>
    <source>
        <strain evidence="10">IBT 17660</strain>
    </source>
</reference>
<evidence type="ECO:0000256" key="4">
    <source>
        <dbReference type="ARBA" id="ARBA00023015"/>
    </source>
</evidence>
<dbReference type="InterPro" id="IPR001138">
    <property type="entry name" value="Zn2Cys6_DnaBD"/>
</dbReference>
<feature type="domain" description="Xylanolytic transcriptional activator regulatory" evidence="9">
    <location>
        <begin position="332"/>
        <end position="409"/>
    </location>
</feature>
<comment type="subcellular location">
    <subcellularLocation>
        <location evidence="1">Nucleus</location>
    </subcellularLocation>
</comment>
<keyword evidence="7" id="KW-0539">Nucleus</keyword>
<keyword evidence="6" id="KW-0804">Transcription</keyword>
<dbReference type="EMBL" id="JAPWDO010000003">
    <property type="protein sequence ID" value="KAJ5478227.1"/>
    <property type="molecule type" value="Genomic_DNA"/>
</dbReference>
<dbReference type="CDD" id="cd00067">
    <property type="entry name" value="GAL4"/>
    <property type="match status" value="1"/>
</dbReference>
<keyword evidence="2" id="KW-0479">Metal-binding</keyword>
<dbReference type="GO" id="GO:0005634">
    <property type="term" value="C:nucleus"/>
    <property type="evidence" value="ECO:0007669"/>
    <property type="project" value="UniProtKB-SubCell"/>
</dbReference>
<accession>A0A9W9WX09</accession>
<dbReference type="GO" id="GO:0045944">
    <property type="term" value="P:positive regulation of transcription by RNA polymerase II"/>
    <property type="evidence" value="ECO:0007669"/>
    <property type="project" value="TreeGrafter"/>
</dbReference>
<evidence type="ECO:0000256" key="1">
    <source>
        <dbReference type="ARBA" id="ARBA00004123"/>
    </source>
</evidence>
<organism evidence="10 11">
    <name type="scientific">Penicillium desertorum</name>
    <dbReference type="NCBI Taxonomy" id="1303715"/>
    <lineage>
        <taxon>Eukaryota</taxon>
        <taxon>Fungi</taxon>
        <taxon>Dikarya</taxon>
        <taxon>Ascomycota</taxon>
        <taxon>Pezizomycotina</taxon>
        <taxon>Eurotiomycetes</taxon>
        <taxon>Eurotiomycetidae</taxon>
        <taxon>Eurotiales</taxon>
        <taxon>Aspergillaceae</taxon>
        <taxon>Penicillium</taxon>
    </lineage>
</organism>
<evidence type="ECO:0000259" key="9">
    <source>
        <dbReference type="SMART" id="SM00906"/>
    </source>
</evidence>
<evidence type="ECO:0000313" key="10">
    <source>
        <dbReference type="EMBL" id="KAJ5478227.1"/>
    </source>
</evidence>
<feature type="compositionally biased region" description="Polar residues" evidence="8">
    <location>
        <begin position="99"/>
        <end position="110"/>
    </location>
</feature>
<dbReference type="Pfam" id="PF04082">
    <property type="entry name" value="Fungal_trans"/>
    <property type="match status" value="1"/>
</dbReference>
<dbReference type="PANTHER" id="PTHR47782:SF12">
    <property type="entry name" value="ZN(II)2CYS6 TRANSCRIPTION FACTOR (EUROFUNG)"/>
    <property type="match status" value="1"/>
</dbReference>
<feature type="region of interest" description="Disordered" evidence="8">
    <location>
        <begin position="88"/>
        <end position="134"/>
    </location>
</feature>
<proteinExistence type="predicted"/>
<dbReference type="AlphaFoldDB" id="A0A9W9WX09"/>